<dbReference type="Proteomes" id="UP001180650">
    <property type="component" value="Unassembled WGS sequence"/>
</dbReference>
<evidence type="ECO:0000313" key="2">
    <source>
        <dbReference type="Proteomes" id="UP001180650"/>
    </source>
</evidence>
<protein>
    <recommendedName>
        <fullName evidence="3">Transposase</fullName>
    </recommendedName>
</protein>
<dbReference type="RefSeq" id="WP_288002419.1">
    <property type="nucleotide sequence ID" value="NZ_JAVSJA010000001.1"/>
</dbReference>
<accession>A0ABU3HQL8</accession>
<name>A0ABU3HQL8_9CHRO</name>
<comment type="caution">
    <text evidence="1">The sequence shown here is derived from an EMBL/GenBank/DDBJ whole genome shotgun (WGS) entry which is preliminary data.</text>
</comment>
<gene>
    <name evidence="1" type="ORF">RAM70_14435</name>
</gene>
<proteinExistence type="predicted"/>
<organism evidence="1 2">
    <name type="scientific">Microcystis wesenbergii NRERC-220</name>
    <dbReference type="NCBI Taxonomy" id="3068991"/>
    <lineage>
        <taxon>Bacteria</taxon>
        <taxon>Bacillati</taxon>
        <taxon>Cyanobacteriota</taxon>
        <taxon>Cyanophyceae</taxon>
        <taxon>Oscillatoriophycideae</taxon>
        <taxon>Chroococcales</taxon>
        <taxon>Microcystaceae</taxon>
        <taxon>Microcystis</taxon>
    </lineage>
</organism>
<sequence length="73" mass="8544">MLNIGRILHQDRLLRATTGLNRRAFETLLEKFEQVYLAEADNREKPRKRKIGAGRKARLQSIKEKLLDISKNL</sequence>
<dbReference type="EMBL" id="JAVSJA010000001">
    <property type="protein sequence ID" value="MDT3675648.1"/>
    <property type="molecule type" value="Genomic_DNA"/>
</dbReference>
<evidence type="ECO:0008006" key="3">
    <source>
        <dbReference type="Google" id="ProtNLM"/>
    </source>
</evidence>
<reference evidence="1" key="1">
    <citation type="submission" date="2023-08" db="EMBL/GenBank/DDBJ databases">
        <authorList>
            <person name="Park H.-K."/>
            <person name="Kim I.-S."/>
        </authorList>
    </citation>
    <scope>NUCLEOTIDE SEQUENCE</scope>
    <source>
        <strain evidence="1">NRERC-220</strain>
    </source>
</reference>
<evidence type="ECO:0000313" key="1">
    <source>
        <dbReference type="EMBL" id="MDT3675648.1"/>
    </source>
</evidence>
<keyword evidence="2" id="KW-1185">Reference proteome</keyword>